<keyword evidence="5" id="KW-0969">Cilium</keyword>
<dbReference type="GO" id="GO:0005737">
    <property type="term" value="C:cytoplasm"/>
    <property type="evidence" value="ECO:0007669"/>
    <property type="project" value="TreeGrafter"/>
</dbReference>
<evidence type="ECO:0000256" key="4">
    <source>
        <dbReference type="ARBA" id="ARBA00022846"/>
    </source>
</evidence>
<evidence type="ECO:0000313" key="9">
    <source>
        <dbReference type="Proteomes" id="UP000504632"/>
    </source>
</evidence>
<dbReference type="Gene3D" id="1.20.890.10">
    <property type="entry name" value="cAMP-dependent protein kinase regulatory subunit, dimerization-anchoring domain"/>
    <property type="match status" value="1"/>
</dbReference>
<comment type="function">
    <text evidence="8">Important for male fertility. With ROPN1L, involved in fibrous sheath integrity and sperm motility, plays a role in PKA-dependent signaling processes required for spermatozoa capacitation.</text>
</comment>
<evidence type="ECO:0000256" key="3">
    <source>
        <dbReference type="ARBA" id="ARBA00022843"/>
    </source>
</evidence>
<evidence type="ECO:0000256" key="8">
    <source>
        <dbReference type="ARBA" id="ARBA00037541"/>
    </source>
</evidence>
<evidence type="ECO:0000256" key="6">
    <source>
        <dbReference type="ARBA" id="ARBA00023273"/>
    </source>
</evidence>
<dbReference type="GeneID" id="115818471"/>
<accession>A0A6J2W086</accession>
<dbReference type="Proteomes" id="UP000504632">
    <property type="component" value="Chromosome 8"/>
</dbReference>
<evidence type="ECO:0000256" key="5">
    <source>
        <dbReference type="ARBA" id="ARBA00023069"/>
    </source>
</evidence>
<evidence type="ECO:0000313" key="10">
    <source>
        <dbReference type="RefSeq" id="XP_030637707.1"/>
    </source>
</evidence>
<dbReference type="GO" id="GO:0031514">
    <property type="term" value="C:motile cilium"/>
    <property type="evidence" value="ECO:0007669"/>
    <property type="project" value="UniProtKB-SubCell"/>
</dbReference>
<dbReference type="PANTHER" id="PTHR14952">
    <property type="entry name" value="ROPPORIN-1-LIKE PROTEIN"/>
    <property type="match status" value="1"/>
</dbReference>
<dbReference type="RefSeq" id="XP_030637707.1">
    <property type="nucleotide sequence ID" value="XM_030781847.1"/>
</dbReference>
<dbReference type="FunFam" id="1.20.890.10:FF:000004">
    <property type="entry name" value="ropporin-1-like protein isoform X2"/>
    <property type="match status" value="1"/>
</dbReference>
<reference evidence="10" key="1">
    <citation type="submission" date="2025-08" db="UniProtKB">
        <authorList>
            <consortium name="RefSeq"/>
        </authorList>
    </citation>
    <scope>IDENTIFICATION</scope>
</reference>
<keyword evidence="6" id="KW-0966">Cell projection</keyword>
<dbReference type="PANTHER" id="PTHR14952:SF12">
    <property type="entry name" value="ROPPORIN-1B"/>
    <property type="match status" value="1"/>
</dbReference>
<dbReference type="OrthoDB" id="10067602at2759"/>
<dbReference type="AlphaFoldDB" id="A0A6J2W086"/>
<gene>
    <name evidence="10" type="primary">LOC115818471</name>
</gene>
<keyword evidence="3" id="KW-0832">Ubl conjugation</keyword>
<sequence length="214" mass="24385">MSDMRKQIRIPPELPEILKQFTKDAIRTQPEDLIEWAALYFNALVQGQPLPVREVADRVFTSCCMDLSPETLHAMHSQMCGKGKVSKQEIEQVWKSYCLAEDLLRHILLVGRYGDEVDWMKFFALSCNYLGGTIKNAMIRACYILNDDPACRSSDAHIPFELFRSLYIYLASMDKEVTQAQSQRALTYLETQAKASDGVVKVSDFINGRKVHLG</sequence>
<comment type="similarity">
    <text evidence="7">Belongs to the ropporin family.</text>
</comment>
<comment type="subcellular location">
    <subcellularLocation>
        <location evidence="1">Cell projection</location>
        <location evidence="1">Cilium</location>
        <location evidence="1">Flagellum</location>
    </subcellularLocation>
</comment>
<keyword evidence="4" id="KW-0282">Flagellum</keyword>
<evidence type="ECO:0000256" key="7">
    <source>
        <dbReference type="ARBA" id="ARBA00035651"/>
    </source>
</evidence>
<dbReference type="CDD" id="cd23019">
    <property type="entry name" value="DD_ROP"/>
    <property type="match status" value="1"/>
</dbReference>
<dbReference type="SUPFAM" id="SSF47391">
    <property type="entry name" value="Dimerization-anchoring domain of cAMP-dependent PK regulatory subunit"/>
    <property type="match status" value="1"/>
</dbReference>
<evidence type="ECO:0000256" key="2">
    <source>
        <dbReference type="ARBA" id="ARBA00022553"/>
    </source>
</evidence>
<keyword evidence="2" id="KW-0597">Phosphoprotein</keyword>
<dbReference type="InterPro" id="IPR047844">
    <property type="entry name" value="ROP_DD"/>
</dbReference>
<protein>
    <submittedName>
        <fullName evidence="10">Ropporin-1-like</fullName>
    </submittedName>
</protein>
<keyword evidence="9" id="KW-1185">Reference proteome</keyword>
<evidence type="ECO:0000256" key="1">
    <source>
        <dbReference type="ARBA" id="ARBA00004230"/>
    </source>
</evidence>
<proteinExistence type="inferred from homology"/>
<name>A0A6J2W086_CHACN</name>
<dbReference type="InParanoid" id="A0A6J2W086"/>
<organism evidence="9 10">
    <name type="scientific">Chanos chanos</name>
    <name type="common">Milkfish</name>
    <name type="synonym">Mugil chanos</name>
    <dbReference type="NCBI Taxonomy" id="29144"/>
    <lineage>
        <taxon>Eukaryota</taxon>
        <taxon>Metazoa</taxon>
        <taxon>Chordata</taxon>
        <taxon>Craniata</taxon>
        <taxon>Vertebrata</taxon>
        <taxon>Euteleostomi</taxon>
        <taxon>Actinopterygii</taxon>
        <taxon>Neopterygii</taxon>
        <taxon>Teleostei</taxon>
        <taxon>Ostariophysi</taxon>
        <taxon>Gonorynchiformes</taxon>
        <taxon>Chanidae</taxon>
        <taxon>Chanos</taxon>
    </lineage>
</organism>
<dbReference type="GO" id="GO:0048240">
    <property type="term" value="P:sperm capacitation"/>
    <property type="evidence" value="ECO:0007669"/>
    <property type="project" value="TreeGrafter"/>
</dbReference>